<name>A0ABW6T4Q1_9ACTN</name>
<keyword evidence="1" id="KW-0723">Serine/threonine-protein kinase</keyword>
<dbReference type="Proteomes" id="UP001602013">
    <property type="component" value="Unassembled WGS sequence"/>
</dbReference>
<proteinExistence type="predicted"/>
<organism evidence="3 4">
    <name type="scientific">Microtetraspora malaysiensis</name>
    <dbReference type="NCBI Taxonomy" id="161358"/>
    <lineage>
        <taxon>Bacteria</taxon>
        <taxon>Bacillati</taxon>
        <taxon>Actinomycetota</taxon>
        <taxon>Actinomycetes</taxon>
        <taxon>Streptosporangiales</taxon>
        <taxon>Streptosporangiaceae</taxon>
        <taxon>Microtetraspora</taxon>
    </lineage>
</organism>
<dbReference type="Pfam" id="PF13581">
    <property type="entry name" value="HATPase_c_2"/>
    <property type="match status" value="1"/>
</dbReference>
<evidence type="ECO:0000313" key="3">
    <source>
        <dbReference type="EMBL" id="MFF3672275.1"/>
    </source>
</evidence>
<evidence type="ECO:0000313" key="4">
    <source>
        <dbReference type="Proteomes" id="UP001602013"/>
    </source>
</evidence>
<dbReference type="InterPro" id="IPR003594">
    <property type="entry name" value="HATPase_dom"/>
</dbReference>
<evidence type="ECO:0000259" key="2">
    <source>
        <dbReference type="Pfam" id="PF13581"/>
    </source>
</evidence>
<gene>
    <name evidence="3" type="ORF">ACFYXI_43025</name>
</gene>
<dbReference type="SUPFAM" id="SSF55874">
    <property type="entry name" value="ATPase domain of HSP90 chaperone/DNA topoisomerase II/histidine kinase"/>
    <property type="match status" value="1"/>
</dbReference>
<dbReference type="InterPro" id="IPR050267">
    <property type="entry name" value="Anti-sigma-factor_SerPK"/>
</dbReference>
<comment type="caution">
    <text evidence="3">The sequence shown here is derived from an EMBL/GenBank/DDBJ whole genome shotgun (WGS) entry which is preliminary data.</text>
</comment>
<dbReference type="InterPro" id="IPR036890">
    <property type="entry name" value="HATPase_C_sf"/>
</dbReference>
<keyword evidence="3" id="KW-0067">ATP-binding</keyword>
<keyword evidence="1" id="KW-0418">Kinase</keyword>
<dbReference type="GO" id="GO:0005524">
    <property type="term" value="F:ATP binding"/>
    <property type="evidence" value="ECO:0007669"/>
    <property type="project" value="UniProtKB-KW"/>
</dbReference>
<protein>
    <submittedName>
        <fullName evidence="3">ATP-binding protein</fullName>
    </submittedName>
</protein>
<keyword evidence="4" id="KW-1185">Reference proteome</keyword>
<keyword evidence="1" id="KW-0808">Transferase</keyword>
<keyword evidence="3" id="KW-0547">Nucleotide-binding</keyword>
<dbReference type="Gene3D" id="3.30.565.10">
    <property type="entry name" value="Histidine kinase-like ATPase, C-terminal domain"/>
    <property type="match status" value="1"/>
</dbReference>
<reference evidence="3 4" key="1">
    <citation type="submission" date="2024-10" db="EMBL/GenBank/DDBJ databases">
        <title>The Natural Products Discovery Center: Release of the First 8490 Sequenced Strains for Exploring Actinobacteria Biosynthetic Diversity.</title>
        <authorList>
            <person name="Kalkreuter E."/>
            <person name="Kautsar S.A."/>
            <person name="Yang D."/>
            <person name="Bader C.D."/>
            <person name="Teijaro C.N."/>
            <person name="Fluegel L."/>
            <person name="Davis C.M."/>
            <person name="Simpson J.R."/>
            <person name="Lauterbach L."/>
            <person name="Steele A.D."/>
            <person name="Gui C."/>
            <person name="Meng S."/>
            <person name="Li G."/>
            <person name="Viehrig K."/>
            <person name="Ye F."/>
            <person name="Su P."/>
            <person name="Kiefer A.F."/>
            <person name="Nichols A."/>
            <person name="Cepeda A.J."/>
            <person name="Yan W."/>
            <person name="Fan B."/>
            <person name="Jiang Y."/>
            <person name="Adhikari A."/>
            <person name="Zheng C.-J."/>
            <person name="Schuster L."/>
            <person name="Cowan T.M."/>
            <person name="Smanski M.J."/>
            <person name="Chevrette M.G."/>
            <person name="De Carvalho L.P.S."/>
            <person name="Shen B."/>
        </authorList>
    </citation>
    <scope>NUCLEOTIDE SEQUENCE [LARGE SCALE GENOMIC DNA]</scope>
    <source>
        <strain evidence="3 4">NPDC002173</strain>
    </source>
</reference>
<sequence>MLGPRDHMRLPGHCGYAGAAHTATATRDRRASWILPRDLSSTPAARRLVRAQLAAWGYGEHSELAELLVSELIANALRHGVGKPVVTLSSSGGVLRGEVADASPALPQVQHMPEEEECGRGLLLVEALSRDWGVERTGAGKAVWFELDV</sequence>
<dbReference type="RefSeq" id="WP_387418438.1">
    <property type="nucleotide sequence ID" value="NZ_JBIASD010000082.1"/>
</dbReference>
<evidence type="ECO:0000256" key="1">
    <source>
        <dbReference type="ARBA" id="ARBA00022527"/>
    </source>
</evidence>
<dbReference type="PANTHER" id="PTHR35526">
    <property type="entry name" value="ANTI-SIGMA-F FACTOR RSBW-RELATED"/>
    <property type="match status" value="1"/>
</dbReference>
<dbReference type="EMBL" id="JBIASD010000082">
    <property type="protein sequence ID" value="MFF3672275.1"/>
    <property type="molecule type" value="Genomic_DNA"/>
</dbReference>
<feature type="domain" description="Histidine kinase/HSP90-like ATPase" evidence="2">
    <location>
        <begin position="36"/>
        <end position="145"/>
    </location>
</feature>
<accession>A0ABW6T4Q1</accession>
<dbReference type="CDD" id="cd16936">
    <property type="entry name" value="HATPase_RsbW-like"/>
    <property type="match status" value="1"/>
</dbReference>
<dbReference type="PANTHER" id="PTHR35526:SF3">
    <property type="entry name" value="ANTI-SIGMA-F FACTOR RSBW"/>
    <property type="match status" value="1"/>
</dbReference>